<dbReference type="Gene3D" id="2.60.40.1140">
    <property type="entry name" value="Collagen-binding surface protein Cna, B-type domain"/>
    <property type="match status" value="1"/>
</dbReference>
<keyword evidence="2" id="KW-1133">Transmembrane helix</keyword>
<feature type="domain" description="DUF7601" evidence="4">
    <location>
        <begin position="232"/>
        <end position="338"/>
    </location>
</feature>
<dbReference type="EMBL" id="JABZRD010000067">
    <property type="protein sequence ID" value="MBF1283237.1"/>
    <property type="molecule type" value="Genomic_DNA"/>
</dbReference>
<comment type="caution">
    <text evidence="5">The sequence shown here is derived from an EMBL/GenBank/DDBJ whole genome shotgun (WGS) entry which is preliminary data.</text>
</comment>
<feature type="chain" id="PRO_5037266014" description="DUF7601 domain-containing protein" evidence="3">
    <location>
        <begin position="28"/>
        <end position="407"/>
    </location>
</feature>
<reference evidence="5" key="1">
    <citation type="submission" date="2020-04" db="EMBL/GenBank/DDBJ databases">
        <title>Deep metagenomics examines the oral microbiome during advanced dental caries in children, revealing novel taxa and co-occurrences with host molecules.</title>
        <authorList>
            <person name="Baker J.L."/>
            <person name="Morton J.T."/>
            <person name="Dinis M."/>
            <person name="Alvarez R."/>
            <person name="Tran N.C."/>
            <person name="Knight R."/>
            <person name="Edlund A."/>
        </authorList>
    </citation>
    <scope>NUCLEOTIDE SEQUENCE</scope>
    <source>
        <strain evidence="5">JCVI_24_bin.2</strain>
    </source>
</reference>
<accession>A0A930DMX6</accession>
<evidence type="ECO:0000259" key="4">
    <source>
        <dbReference type="Pfam" id="PF24547"/>
    </source>
</evidence>
<name>A0A930DMX6_9FIRM</name>
<feature type="region of interest" description="Disordered" evidence="1">
    <location>
        <begin position="194"/>
        <end position="232"/>
    </location>
</feature>
<feature type="transmembrane region" description="Helical" evidence="2">
    <location>
        <begin position="382"/>
        <end position="400"/>
    </location>
</feature>
<keyword evidence="3" id="KW-0732">Signal</keyword>
<dbReference type="AlphaFoldDB" id="A0A930DMX6"/>
<dbReference type="Gene3D" id="2.60.40.3050">
    <property type="match status" value="1"/>
</dbReference>
<evidence type="ECO:0000313" key="5">
    <source>
        <dbReference type="EMBL" id="MBF1283237.1"/>
    </source>
</evidence>
<dbReference type="InterPro" id="IPR055382">
    <property type="entry name" value="DUF7601"/>
</dbReference>
<evidence type="ECO:0000256" key="2">
    <source>
        <dbReference type="SAM" id="Phobius"/>
    </source>
</evidence>
<dbReference type="Proteomes" id="UP000709351">
    <property type="component" value="Unassembled WGS sequence"/>
</dbReference>
<dbReference type="Pfam" id="PF24547">
    <property type="entry name" value="DUF7601"/>
    <property type="match status" value="1"/>
</dbReference>
<feature type="signal peptide" evidence="3">
    <location>
        <begin position="1"/>
        <end position="27"/>
    </location>
</feature>
<sequence length="407" mass="44367">MRKNFNKLATLALSGMMVMSMAMPAFAESLDTKTDALTKVLHTDGKTYAPNTTFTFKVTELAPASYIVKNPDGSVNSTVTTLQAEKGALKVDPIPFTPADGLGTTDTGEVGAHFTKKTNFVIDKDLLKKGNGYYKFELEEENGGYEGIRYASGKFYVYVLLYEENGVKKTEVAVERQGATIKGVAMPAEKVDKINNNYGKHNPPETPDLPPETPKTPENPNPKDPTPNDSTHDVTIVKKIEGSVRNEAETFKFSVKVVPSNGGERYHVESVGGSTLGFTYIDANTNSAEFTVTQNKGIRIYGLTKSDKIIVTEADGKQYTMSVRHGDKEDGSGKEDDTYVNPLAMVSGEKYKAEMNVLKDKSHVEVVNTKDKVTPTGIVMNVAPYALMLAVAGGMGVVFVNRKKEEE</sequence>
<evidence type="ECO:0000313" key="6">
    <source>
        <dbReference type="Proteomes" id="UP000709351"/>
    </source>
</evidence>
<evidence type="ECO:0000256" key="3">
    <source>
        <dbReference type="SAM" id="SignalP"/>
    </source>
</evidence>
<organism evidence="5 6">
    <name type="scientific">Oribacterium parvum</name>
    <dbReference type="NCBI Taxonomy" id="1501329"/>
    <lineage>
        <taxon>Bacteria</taxon>
        <taxon>Bacillati</taxon>
        <taxon>Bacillota</taxon>
        <taxon>Clostridia</taxon>
        <taxon>Lachnospirales</taxon>
        <taxon>Lachnospiraceae</taxon>
        <taxon>Oribacterium</taxon>
    </lineage>
</organism>
<proteinExistence type="predicted"/>
<protein>
    <recommendedName>
        <fullName evidence="4">DUF7601 domain-containing protein</fullName>
    </recommendedName>
</protein>
<gene>
    <name evidence="5" type="ORF">HXM93_01700</name>
</gene>
<feature type="compositionally biased region" description="Pro residues" evidence="1">
    <location>
        <begin position="204"/>
        <end position="225"/>
    </location>
</feature>
<dbReference type="InterPro" id="IPR038174">
    <property type="entry name" value="Strep_pil_link_sf"/>
</dbReference>
<keyword evidence="2" id="KW-0812">Transmembrane</keyword>
<keyword evidence="2" id="KW-0472">Membrane</keyword>
<evidence type="ECO:0000256" key="1">
    <source>
        <dbReference type="SAM" id="MobiDB-lite"/>
    </source>
</evidence>